<dbReference type="OrthoDB" id="5850460at2759"/>
<proteinExistence type="predicted"/>
<evidence type="ECO:0000313" key="2">
    <source>
        <dbReference type="Proteomes" id="UP000024635"/>
    </source>
</evidence>
<protein>
    <submittedName>
        <fullName evidence="1">Uncharacterized protein</fullName>
    </submittedName>
</protein>
<organism evidence="1 2">
    <name type="scientific">Ancylostoma ceylanicum</name>
    <dbReference type="NCBI Taxonomy" id="53326"/>
    <lineage>
        <taxon>Eukaryota</taxon>
        <taxon>Metazoa</taxon>
        <taxon>Ecdysozoa</taxon>
        <taxon>Nematoda</taxon>
        <taxon>Chromadorea</taxon>
        <taxon>Rhabditida</taxon>
        <taxon>Rhabditina</taxon>
        <taxon>Rhabditomorpha</taxon>
        <taxon>Strongyloidea</taxon>
        <taxon>Ancylostomatidae</taxon>
        <taxon>Ancylostomatinae</taxon>
        <taxon>Ancylostoma</taxon>
    </lineage>
</organism>
<comment type="caution">
    <text evidence="1">The sequence shown here is derived from an EMBL/GenBank/DDBJ whole genome shotgun (WGS) entry which is preliminary data.</text>
</comment>
<name>A0A016UW39_9BILA</name>
<dbReference type="Proteomes" id="UP000024635">
    <property type="component" value="Unassembled WGS sequence"/>
</dbReference>
<sequence length="71" mass="8176">MTDCTVVAEPERDMRREHALNERVVRHASTVIEDLAELGKSMFFVFDMAGRLDPKVTSDEKTSQWVVPLRK</sequence>
<reference evidence="2" key="1">
    <citation type="journal article" date="2015" name="Nat. Genet.">
        <title>The genome and transcriptome of the zoonotic hookworm Ancylostoma ceylanicum identify infection-specific gene families.</title>
        <authorList>
            <person name="Schwarz E.M."/>
            <person name="Hu Y."/>
            <person name="Antoshechkin I."/>
            <person name="Miller M.M."/>
            <person name="Sternberg P.W."/>
            <person name="Aroian R.V."/>
        </authorList>
    </citation>
    <scope>NUCLEOTIDE SEQUENCE</scope>
    <source>
        <strain evidence="2">HY135</strain>
    </source>
</reference>
<dbReference type="AlphaFoldDB" id="A0A016UW39"/>
<keyword evidence="2" id="KW-1185">Reference proteome</keyword>
<gene>
    <name evidence="1" type="primary">Acey_s0025.g1248</name>
    <name evidence="1" type="ORF">Y032_0025g1248</name>
</gene>
<evidence type="ECO:0000313" key="1">
    <source>
        <dbReference type="EMBL" id="EYC19226.1"/>
    </source>
</evidence>
<accession>A0A016UW39</accession>
<dbReference type="EMBL" id="JARK01001361">
    <property type="protein sequence ID" value="EYC19226.1"/>
    <property type="molecule type" value="Genomic_DNA"/>
</dbReference>